<dbReference type="Proteomes" id="UP001234297">
    <property type="component" value="Chromosome 12"/>
</dbReference>
<protein>
    <submittedName>
        <fullName evidence="1">Uncharacterized protein</fullName>
    </submittedName>
</protein>
<evidence type="ECO:0000313" key="2">
    <source>
        <dbReference type="Proteomes" id="UP001234297"/>
    </source>
</evidence>
<evidence type="ECO:0000313" key="1">
    <source>
        <dbReference type="EMBL" id="KAJ8615208.1"/>
    </source>
</evidence>
<reference evidence="1 2" key="1">
    <citation type="journal article" date="2022" name="Hortic Res">
        <title>A haplotype resolved chromosomal level avocado genome allows analysis of novel avocado genes.</title>
        <authorList>
            <person name="Nath O."/>
            <person name="Fletcher S.J."/>
            <person name="Hayward A."/>
            <person name="Shaw L.M."/>
            <person name="Masouleh A.K."/>
            <person name="Furtado A."/>
            <person name="Henry R.J."/>
            <person name="Mitter N."/>
        </authorList>
    </citation>
    <scope>NUCLEOTIDE SEQUENCE [LARGE SCALE GENOMIC DNA]</scope>
    <source>
        <strain evidence="2">cv. Hass</strain>
    </source>
</reference>
<comment type="caution">
    <text evidence="1">The sequence shown here is derived from an EMBL/GenBank/DDBJ whole genome shotgun (WGS) entry which is preliminary data.</text>
</comment>
<organism evidence="1 2">
    <name type="scientific">Persea americana</name>
    <name type="common">Avocado</name>
    <dbReference type="NCBI Taxonomy" id="3435"/>
    <lineage>
        <taxon>Eukaryota</taxon>
        <taxon>Viridiplantae</taxon>
        <taxon>Streptophyta</taxon>
        <taxon>Embryophyta</taxon>
        <taxon>Tracheophyta</taxon>
        <taxon>Spermatophyta</taxon>
        <taxon>Magnoliopsida</taxon>
        <taxon>Magnoliidae</taxon>
        <taxon>Laurales</taxon>
        <taxon>Lauraceae</taxon>
        <taxon>Persea</taxon>
    </lineage>
</organism>
<proteinExistence type="predicted"/>
<dbReference type="EMBL" id="CM056820">
    <property type="protein sequence ID" value="KAJ8615208.1"/>
    <property type="molecule type" value="Genomic_DNA"/>
</dbReference>
<gene>
    <name evidence="1" type="ORF">MRB53_034580</name>
</gene>
<sequence>MGEEKLEGITTVCCCYSLFFSYWHKLGINTTPFAPTAEMAATDPLDEDNDAAAEECEIPQAENMGH</sequence>
<keyword evidence="2" id="KW-1185">Reference proteome</keyword>
<name>A0ACC2K2P2_PERAE</name>
<accession>A0ACC2K2P2</accession>